<dbReference type="EMBL" id="WJIE01000007">
    <property type="protein sequence ID" value="MRG95306.1"/>
    <property type="molecule type" value="Genomic_DNA"/>
</dbReference>
<protein>
    <submittedName>
        <fullName evidence="1">Uncharacterized protein</fullName>
    </submittedName>
</protein>
<accession>A0A6N7PWT1</accession>
<reference evidence="1 2" key="1">
    <citation type="submission" date="2019-10" db="EMBL/GenBank/DDBJ databases">
        <title>A soil myxobacterium in the family Polyangiaceae.</title>
        <authorList>
            <person name="Li Y."/>
            <person name="Wang J."/>
        </authorList>
    </citation>
    <scope>NUCLEOTIDE SEQUENCE [LARGE SCALE GENOMIC DNA]</scope>
    <source>
        <strain evidence="1 2">DSM 14734</strain>
    </source>
</reference>
<sequence>MLFAISILAPCITLGCRSAPRAERACPAGFRADEARRATILAKLGEAPVGADTRDRALAKEKVTFCFGRLGVSSVTTSGVVLVDEALATSEAAARVGHLLTHVAEGLRVEPREGSDESCEVVTTRALAAEAKALSIELGLRRAFGVSPADARVRYAFESDFWATPEQAREALVLAYLRAHPDGAPGIDALASGYARRCREARDASSAR</sequence>
<evidence type="ECO:0000313" key="2">
    <source>
        <dbReference type="Proteomes" id="UP000440224"/>
    </source>
</evidence>
<name>A0A6N7PWT1_9BACT</name>
<dbReference type="AlphaFoldDB" id="A0A6N7PWT1"/>
<keyword evidence="2" id="KW-1185">Reference proteome</keyword>
<comment type="caution">
    <text evidence="1">The sequence shown here is derived from an EMBL/GenBank/DDBJ whole genome shotgun (WGS) entry which is preliminary data.</text>
</comment>
<dbReference type="OrthoDB" id="5524808at2"/>
<proteinExistence type="predicted"/>
<gene>
    <name evidence="1" type="ORF">GF068_25805</name>
</gene>
<evidence type="ECO:0000313" key="1">
    <source>
        <dbReference type="EMBL" id="MRG95306.1"/>
    </source>
</evidence>
<dbReference type="Proteomes" id="UP000440224">
    <property type="component" value="Unassembled WGS sequence"/>
</dbReference>
<organism evidence="1 2">
    <name type="scientific">Polyangium spumosum</name>
    <dbReference type="NCBI Taxonomy" id="889282"/>
    <lineage>
        <taxon>Bacteria</taxon>
        <taxon>Pseudomonadati</taxon>
        <taxon>Myxococcota</taxon>
        <taxon>Polyangia</taxon>
        <taxon>Polyangiales</taxon>
        <taxon>Polyangiaceae</taxon>
        <taxon>Polyangium</taxon>
    </lineage>
</organism>
<dbReference type="RefSeq" id="WP_153822112.1">
    <property type="nucleotide sequence ID" value="NZ_WJIE01000007.1"/>
</dbReference>